<comment type="caution">
    <text evidence="2">The sequence shown here is derived from an EMBL/GenBank/DDBJ whole genome shotgun (WGS) entry which is preliminary data.</text>
</comment>
<dbReference type="OrthoDB" id="625231at2759"/>
<evidence type="ECO:0000313" key="3">
    <source>
        <dbReference type="Proteomes" id="UP000243975"/>
    </source>
</evidence>
<dbReference type="Gramene" id="KVI04103">
    <property type="protein sequence ID" value="KVI04103"/>
    <property type="gene ID" value="Ccrd_017575"/>
</dbReference>
<dbReference type="EMBL" id="LEKV01002309">
    <property type="protein sequence ID" value="KVI04103.1"/>
    <property type="molecule type" value="Genomic_DNA"/>
</dbReference>
<dbReference type="GO" id="GO:0009733">
    <property type="term" value="P:response to auxin"/>
    <property type="evidence" value="ECO:0007669"/>
    <property type="project" value="InterPro"/>
</dbReference>
<dbReference type="AlphaFoldDB" id="A0A103Y7T8"/>
<dbReference type="STRING" id="59895.A0A103Y7T8"/>
<sequence length="98" mass="11290">MGIIRFPSLTAKKKHFSKLHSLCNRNKLDVPKGYLAVYVGEIQKTRFVVPLSFLEHPLFQDLLRQSEEEFGFDHPMGGLTIRCREDAFTDLISRLPIS</sequence>
<dbReference type="InterPro" id="IPR003676">
    <property type="entry name" value="SAUR_fam"/>
</dbReference>
<evidence type="ECO:0000256" key="1">
    <source>
        <dbReference type="ARBA" id="ARBA00006974"/>
    </source>
</evidence>
<name>A0A103Y7T8_CYNCS</name>
<comment type="similarity">
    <text evidence="1">Belongs to the ARG7 family.</text>
</comment>
<accession>A0A103Y7T8</accession>
<reference evidence="2 3" key="1">
    <citation type="journal article" date="2016" name="Sci. Rep.">
        <title>The genome sequence of the outbreeding globe artichoke constructed de novo incorporating a phase-aware low-pass sequencing strategy of F1 progeny.</title>
        <authorList>
            <person name="Scaglione D."/>
            <person name="Reyes-Chin-Wo S."/>
            <person name="Acquadro A."/>
            <person name="Froenicke L."/>
            <person name="Portis E."/>
            <person name="Beitel C."/>
            <person name="Tirone M."/>
            <person name="Mauro R."/>
            <person name="Lo Monaco A."/>
            <person name="Mauromicale G."/>
            <person name="Faccioli P."/>
            <person name="Cattivelli L."/>
            <person name="Rieseberg L."/>
            <person name="Michelmore R."/>
            <person name="Lanteri S."/>
        </authorList>
    </citation>
    <scope>NUCLEOTIDE SEQUENCE [LARGE SCALE GENOMIC DNA]</scope>
    <source>
        <strain evidence="2">2C</strain>
    </source>
</reference>
<proteinExistence type="inferred from homology"/>
<dbReference type="PANTHER" id="PTHR31929">
    <property type="entry name" value="SAUR-LIKE AUXIN-RESPONSIVE PROTEIN FAMILY-RELATED"/>
    <property type="match status" value="1"/>
</dbReference>
<dbReference type="OMA" id="EFRYSHP"/>
<dbReference type="Pfam" id="PF02519">
    <property type="entry name" value="Auxin_inducible"/>
    <property type="match status" value="1"/>
</dbReference>
<protein>
    <submittedName>
        <fullName evidence="2">Auxin responsive SAUR protein</fullName>
    </submittedName>
</protein>
<keyword evidence="3" id="KW-1185">Reference proteome</keyword>
<dbReference type="Proteomes" id="UP000243975">
    <property type="component" value="Unassembled WGS sequence"/>
</dbReference>
<gene>
    <name evidence="2" type="ORF">Ccrd_017575</name>
</gene>
<organism evidence="2 3">
    <name type="scientific">Cynara cardunculus var. scolymus</name>
    <name type="common">Globe artichoke</name>
    <name type="synonym">Cynara scolymus</name>
    <dbReference type="NCBI Taxonomy" id="59895"/>
    <lineage>
        <taxon>Eukaryota</taxon>
        <taxon>Viridiplantae</taxon>
        <taxon>Streptophyta</taxon>
        <taxon>Embryophyta</taxon>
        <taxon>Tracheophyta</taxon>
        <taxon>Spermatophyta</taxon>
        <taxon>Magnoliopsida</taxon>
        <taxon>eudicotyledons</taxon>
        <taxon>Gunneridae</taxon>
        <taxon>Pentapetalae</taxon>
        <taxon>asterids</taxon>
        <taxon>campanulids</taxon>
        <taxon>Asterales</taxon>
        <taxon>Asteraceae</taxon>
        <taxon>Carduoideae</taxon>
        <taxon>Cardueae</taxon>
        <taxon>Carduinae</taxon>
        <taxon>Cynara</taxon>
    </lineage>
</organism>
<evidence type="ECO:0000313" key="2">
    <source>
        <dbReference type="EMBL" id="KVI04103.1"/>
    </source>
</evidence>